<organism evidence="2 4">
    <name type="scientific">Glycomyces lechevalierae</name>
    <dbReference type="NCBI Taxonomy" id="256034"/>
    <lineage>
        <taxon>Bacteria</taxon>
        <taxon>Bacillati</taxon>
        <taxon>Actinomycetota</taxon>
        <taxon>Actinomycetes</taxon>
        <taxon>Glycomycetales</taxon>
        <taxon>Glycomycetaceae</taxon>
        <taxon>Glycomyces</taxon>
    </lineage>
</organism>
<comment type="caution">
    <text evidence="2">The sequence shown here is derived from an EMBL/GenBank/DDBJ whole genome shotgun (WGS) entry which is preliminary data.</text>
</comment>
<gene>
    <name evidence="3" type="ORF">J2S69_004315</name>
    <name evidence="2" type="ORF">O2L01_16140</name>
</gene>
<dbReference type="SUPFAM" id="SSF53271">
    <property type="entry name" value="PRTase-like"/>
    <property type="match status" value="1"/>
</dbReference>
<sequence>MRDQVFADRRDAGRQLARLLGEYAGRDDAVVLGLARGGVPVAFEVARAIGVPLEVFTVRKIGVPGQEELAMGAIASGGAVVMNYPVVDGLGITPTRFDLAAERETVELERREVAYRGDRPPLDLEGKAAILVDDGLATGTTMRAAVRAVRELGPEEVVVAVPTAPAAACRELAAIVDEVVCLSVPRHMDAVGQSYLDFAQTSDDEVRALLAAADSGQDDPAF</sequence>
<keyword evidence="2" id="KW-0328">Glycosyltransferase</keyword>
<name>A0A9X3PJG5_9ACTN</name>
<evidence type="ECO:0000313" key="5">
    <source>
        <dbReference type="Proteomes" id="UP001183604"/>
    </source>
</evidence>
<feature type="domain" description="Phosphoribosyltransferase" evidence="1">
    <location>
        <begin position="14"/>
        <end position="180"/>
    </location>
</feature>
<keyword evidence="2" id="KW-0808">Transferase</keyword>
<dbReference type="CDD" id="cd06223">
    <property type="entry name" value="PRTases_typeI"/>
    <property type="match status" value="1"/>
</dbReference>
<dbReference type="GO" id="GO:0016757">
    <property type="term" value="F:glycosyltransferase activity"/>
    <property type="evidence" value="ECO:0007669"/>
    <property type="project" value="UniProtKB-KW"/>
</dbReference>
<protein>
    <submittedName>
        <fullName evidence="2">Phosphoribosyltransferase</fullName>
    </submittedName>
</protein>
<dbReference type="EMBL" id="JAVDYD010000001">
    <property type="protein sequence ID" value="MDR7340596.1"/>
    <property type="molecule type" value="Genomic_DNA"/>
</dbReference>
<reference evidence="2" key="1">
    <citation type="submission" date="2022-12" db="EMBL/GenBank/DDBJ databases">
        <title>Gycomyces niveus sp.nov., a novel actinomycete isolated from soil in Shouguang.</title>
        <authorList>
            <person name="Yang X."/>
        </authorList>
    </citation>
    <scope>NUCLEOTIDE SEQUENCE</scope>
    <source>
        <strain evidence="2">DSM 44724</strain>
    </source>
</reference>
<dbReference type="InterPro" id="IPR000836">
    <property type="entry name" value="PRTase_dom"/>
</dbReference>
<dbReference type="AlphaFoldDB" id="A0A9X3PJG5"/>
<reference evidence="3 5" key="2">
    <citation type="submission" date="2023-07" db="EMBL/GenBank/DDBJ databases">
        <title>Sequencing the genomes of 1000 actinobacteria strains.</title>
        <authorList>
            <person name="Klenk H.-P."/>
        </authorList>
    </citation>
    <scope>NUCLEOTIDE SEQUENCE [LARGE SCALE GENOMIC DNA]</scope>
    <source>
        <strain evidence="3 5">DSM 44724</strain>
    </source>
</reference>
<accession>A0A9X3PJG5</accession>
<evidence type="ECO:0000313" key="3">
    <source>
        <dbReference type="EMBL" id="MDR7340596.1"/>
    </source>
</evidence>
<evidence type="ECO:0000259" key="1">
    <source>
        <dbReference type="Pfam" id="PF00156"/>
    </source>
</evidence>
<proteinExistence type="predicted"/>
<dbReference type="Gene3D" id="3.40.50.2020">
    <property type="match status" value="1"/>
</dbReference>
<evidence type="ECO:0000313" key="4">
    <source>
        <dbReference type="Proteomes" id="UP001145799"/>
    </source>
</evidence>
<dbReference type="RefSeq" id="WP_270123003.1">
    <property type="nucleotide sequence ID" value="NZ_BAAAOM010000001.1"/>
</dbReference>
<dbReference type="Proteomes" id="UP001183604">
    <property type="component" value="Unassembled WGS sequence"/>
</dbReference>
<dbReference type="Gene3D" id="3.30.1310.20">
    <property type="entry name" value="PRTase-like"/>
    <property type="match status" value="1"/>
</dbReference>
<keyword evidence="5" id="KW-1185">Reference proteome</keyword>
<dbReference type="EMBL" id="JAPZVQ010000010">
    <property type="protein sequence ID" value="MDA1386529.1"/>
    <property type="molecule type" value="Genomic_DNA"/>
</dbReference>
<dbReference type="Proteomes" id="UP001145799">
    <property type="component" value="Unassembled WGS sequence"/>
</dbReference>
<evidence type="ECO:0000313" key="2">
    <source>
        <dbReference type="EMBL" id="MDA1386529.1"/>
    </source>
</evidence>
<dbReference type="InterPro" id="IPR029057">
    <property type="entry name" value="PRTase-like"/>
</dbReference>
<dbReference type="Pfam" id="PF00156">
    <property type="entry name" value="Pribosyltran"/>
    <property type="match status" value="1"/>
</dbReference>